<keyword evidence="7" id="KW-0256">Endoplasmic reticulum</keyword>
<comment type="caution">
    <text evidence="11">The sequence shown here is derived from an EMBL/GenBank/DDBJ whole genome shotgun (WGS) entry which is preliminary data.</text>
</comment>
<dbReference type="GO" id="GO:0016020">
    <property type="term" value="C:membrane"/>
    <property type="evidence" value="ECO:0007669"/>
    <property type="project" value="GOC"/>
</dbReference>
<dbReference type="PANTHER" id="PTHR12468">
    <property type="entry name" value="GPI MANNOSYLTRANSFERASE 2"/>
    <property type="match status" value="1"/>
</dbReference>
<dbReference type="GO" id="GO:0031501">
    <property type="term" value="C:mannosyltransferase complex"/>
    <property type="evidence" value="ECO:0007669"/>
    <property type="project" value="TreeGrafter"/>
</dbReference>
<evidence type="ECO:0000256" key="7">
    <source>
        <dbReference type="ARBA" id="ARBA00022824"/>
    </source>
</evidence>
<feature type="transmembrane region" description="Helical" evidence="10">
    <location>
        <begin position="397"/>
        <end position="418"/>
    </location>
</feature>
<feature type="transmembrane region" description="Helical" evidence="10">
    <location>
        <begin position="256"/>
        <end position="276"/>
    </location>
</feature>
<evidence type="ECO:0000256" key="6">
    <source>
        <dbReference type="ARBA" id="ARBA00022692"/>
    </source>
</evidence>
<comment type="pathway">
    <text evidence="2">Glycolipid biosynthesis; glycosylphosphatidylinositol-anchor biosynthesis.</text>
</comment>
<keyword evidence="3" id="KW-0337">GPI-anchor biosynthesis</keyword>
<dbReference type="PANTHER" id="PTHR12468:SF2">
    <property type="entry name" value="GPI MANNOSYLTRANSFERASE 2"/>
    <property type="match status" value="1"/>
</dbReference>
<keyword evidence="4" id="KW-0328">Glycosyltransferase</keyword>
<dbReference type="eggNOG" id="COG5542">
    <property type="taxonomic scope" value="Bacteria"/>
</dbReference>
<proteinExistence type="predicted"/>
<dbReference type="OrthoDB" id="151635at2"/>
<dbReference type="Proteomes" id="UP000013167">
    <property type="component" value="Unassembled WGS sequence"/>
</dbReference>
<keyword evidence="5" id="KW-0808">Transferase</keyword>
<dbReference type="GO" id="GO:0000009">
    <property type="term" value="F:alpha-1,6-mannosyltransferase activity"/>
    <property type="evidence" value="ECO:0007669"/>
    <property type="project" value="InterPro"/>
</dbReference>
<feature type="transmembrane region" description="Helical" evidence="10">
    <location>
        <begin position="207"/>
        <end position="235"/>
    </location>
</feature>
<dbReference type="EMBL" id="CAIZ01000035">
    <property type="protein sequence ID" value="CCH68993.1"/>
    <property type="molecule type" value="Genomic_DNA"/>
</dbReference>
<reference evidence="11 12" key="1">
    <citation type="journal article" date="2013" name="ISME J.">
        <title>A metabolic model for members of the genus Tetrasphaera involved in enhanced biological phosphorus removal.</title>
        <authorList>
            <person name="Kristiansen R."/>
            <person name="Nguyen H.T.T."/>
            <person name="Saunders A.M."/>
            <person name="Nielsen J.L."/>
            <person name="Wimmer R."/>
            <person name="Le V.Q."/>
            <person name="McIlroy S.J."/>
            <person name="Petrovski S."/>
            <person name="Seviour R.J."/>
            <person name="Calteau A."/>
            <person name="Nielsen K.L."/>
            <person name="Nielsen P.H."/>
        </authorList>
    </citation>
    <scope>NUCLEOTIDE SEQUENCE [LARGE SCALE GENOMIC DNA]</scope>
    <source>
        <strain evidence="11 12">Lp2</strain>
    </source>
</reference>
<feature type="transmembrane region" description="Helical" evidence="10">
    <location>
        <begin position="125"/>
        <end position="148"/>
    </location>
</feature>
<keyword evidence="6 10" id="KW-0812">Transmembrane</keyword>
<dbReference type="GO" id="GO:0004376">
    <property type="term" value="F:GPI mannosyltransferase activity"/>
    <property type="evidence" value="ECO:0007669"/>
    <property type="project" value="InterPro"/>
</dbReference>
<evidence type="ECO:0000256" key="5">
    <source>
        <dbReference type="ARBA" id="ARBA00022679"/>
    </source>
</evidence>
<dbReference type="AlphaFoldDB" id="N0DXT2"/>
<protein>
    <submittedName>
        <fullName evidence="11">Integral membrane protein</fullName>
    </submittedName>
</protein>
<evidence type="ECO:0000256" key="1">
    <source>
        <dbReference type="ARBA" id="ARBA00004477"/>
    </source>
</evidence>
<feature type="transmembrane region" description="Helical" evidence="10">
    <location>
        <begin position="311"/>
        <end position="329"/>
    </location>
</feature>
<dbReference type="InterPro" id="IPR007315">
    <property type="entry name" value="PIG-V/Gpi18"/>
</dbReference>
<evidence type="ECO:0000313" key="11">
    <source>
        <dbReference type="EMBL" id="CCH68993.1"/>
    </source>
</evidence>
<feature type="transmembrane region" description="Helical" evidence="10">
    <location>
        <begin position="160"/>
        <end position="177"/>
    </location>
</feature>
<keyword evidence="12" id="KW-1185">Reference proteome</keyword>
<gene>
    <name evidence="11" type="ORF">BN10_130007</name>
</gene>
<dbReference type="UniPathway" id="UPA00196"/>
<evidence type="ECO:0000256" key="3">
    <source>
        <dbReference type="ARBA" id="ARBA00022502"/>
    </source>
</evidence>
<dbReference type="RefSeq" id="WP_010849250.1">
    <property type="nucleotide sequence ID" value="NZ_HF570956.1"/>
</dbReference>
<accession>N0DXT2</accession>
<evidence type="ECO:0000256" key="4">
    <source>
        <dbReference type="ARBA" id="ARBA00022676"/>
    </source>
</evidence>
<keyword evidence="9 10" id="KW-0472">Membrane</keyword>
<evidence type="ECO:0000256" key="2">
    <source>
        <dbReference type="ARBA" id="ARBA00004687"/>
    </source>
</evidence>
<dbReference type="HOGENOM" id="CLU_036370_1_0_11"/>
<evidence type="ECO:0000256" key="8">
    <source>
        <dbReference type="ARBA" id="ARBA00022989"/>
    </source>
</evidence>
<evidence type="ECO:0000256" key="10">
    <source>
        <dbReference type="SAM" id="Phobius"/>
    </source>
</evidence>
<dbReference type="STRING" id="1193181.BN10_130007"/>
<evidence type="ECO:0000313" key="12">
    <source>
        <dbReference type="Proteomes" id="UP000013167"/>
    </source>
</evidence>
<dbReference type="GO" id="GO:0006506">
    <property type="term" value="P:GPI anchor biosynthetic process"/>
    <property type="evidence" value="ECO:0007669"/>
    <property type="project" value="UniProtKB-UniPathway"/>
</dbReference>
<organism evidence="11 12">
    <name type="scientific">Phycicoccus elongatus Lp2</name>
    <dbReference type="NCBI Taxonomy" id="1193181"/>
    <lineage>
        <taxon>Bacteria</taxon>
        <taxon>Bacillati</taxon>
        <taxon>Actinomycetota</taxon>
        <taxon>Actinomycetes</taxon>
        <taxon>Micrococcales</taxon>
        <taxon>Intrasporangiaceae</taxon>
        <taxon>Phycicoccus</taxon>
    </lineage>
</organism>
<name>N0DXT2_9MICO</name>
<feature type="transmembrane region" description="Helical" evidence="10">
    <location>
        <begin position="341"/>
        <end position="359"/>
    </location>
</feature>
<keyword evidence="8 10" id="KW-1133">Transmembrane helix</keyword>
<sequence length="426" mass="46528">MGVSSGARANPLTGAGRHRLAQVALAHPVRTVILVHLVSRIVAWLVLEVAARGFQNPAGVDTLDPTAVDLLPLWDSKWYEHIARHGYPVPLPLDPQTGRFTYSAWAFYPLFPLLMRGLDAIGVPFIAGALVLNVVLSTLAAVLIWATLHQGTHADPQPQRARLALVAACLWSFYPATPVMLKPYTEALAMVLIAASLWALLRRRYLLVALLSVPLGFTRGVAPALGLAALVHLVVRWREDRRAGLDPLRGARVAAVVMLVMTGLSGVAWPLVAGWVSGIPSAFFEVQAAWGMQPSAGPFTLWLQWAWDSKGVLGVIVIVGLVATYISLIAGRHGRWIPVEVRAWAIAYPIYLFAVVRPITSMWRFLLLDFPLAALAASVAMRTSNGSQVVPHWRRRVGIVVLLLPIGMLWWSSSLLTYTPWGSRPP</sequence>
<feature type="transmembrane region" description="Helical" evidence="10">
    <location>
        <begin position="365"/>
        <end position="385"/>
    </location>
</feature>
<evidence type="ECO:0000256" key="9">
    <source>
        <dbReference type="ARBA" id="ARBA00023136"/>
    </source>
</evidence>
<comment type="subcellular location">
    <subcellularLocation>
        <location evidence="1">Endoplasmic reticulum membrane</location>
        <topology evidence="1">Multi-pass membrane protein</topology>
    </subcellularLocation>
</comment>